<dbReference type="PROSITE" id="PS51186">
    <property type="entry name" value="GNAT"/>
    <property type="match status" value="1"/>
</dbReference>
<dbReference type="SUPFAM" id="SSF55729">
    <property type="entry name" value="Acyl-CoA N-acyltransferases (Nat)"/>
    <property type="match status" value="1"/>
</dbReference>
<dbReference type="InterPro" id="IPR000182">
    <property type="entry name" value="GNAT_dom"/>
</dbReference>
<dbReference type="STRING" id="328396.RU93_GL000136"/>
<dbReference type="GO" id="GO:0016747">
    <property type="term" value="F:acyltransferase activity, transferring groups other than amino-acyl groups"/>
    <property type="evidence" value="ECO:0007669"/>
    <property type="project" value="InterPro"/>
</dbReference>
<organism evidence="2 3">
    <name type="scientific">Enterococcus aquimarinus</name>
    <dbReference type="NCBI Taxonomy" id="328396"/>
    <lineage>
        <taxon>Bacteria</taxon>
        <taxon>Bacillati</taxon>
        <taxon>Bacillota</taxon>
        <taxon>Bacilli</taxon>
        <taxon>Lactobacillales</taxon>
        <taxon>Enterococcaceae</taxon>
        <taxon>Enterococcus</taxon>
    </lineage>
</organism>
<gene>
    <name evidence="2" type="ORF">RU93_GL000136</name>
</gene>
<evidence type="ECO:0000313" key="2">
    <source>
        <dbReference type="EMBL" id="OJG12206.1"/>
    </source>
</evidence>
<dbReference type="EMBL" id="JXKD01000001">
    <property type="protein sequence ID" value="OJG12206.1"/>
    <property type="molecule type" value="Genomic_DNA"/>
</dbReference>
<dbReference type="InterPro" id="IPR016181">
    <property type="entry name" value="Acyl_CoA_acyltransferase"/>
</dbReference>
<dbReference type="Proteomes" id="UP000182149">
    <property type="component" value="Unassembled WGS sequence"/>
</dbReference>
<dbReference type="Pfam" id="PF00583">
    <property type="entry name" value="Acetyltransf_1"/>
    <property type="match status" value="1"/>
</dbReference>
<dbReference type="AlphaFoldDB" id="A0A1L8QXJ6"/>
<dbReference type="CDD" id="cd04301">
    <property type="entry name" value="NAT_SF"/>
    <property type="match status" value="1"/>
</dbReference>
<dbReference type="Gene3D" id="3.40.630.30">
    <property type="match status" value="1"/>
</dbReference>
<keyword evidence="3" id="KW-1185">Reference proteome</keyword>
<evidence type="ECO:0000313" key="3">
    <source>
        <dbReference type="Proteomes" id="UP000182149"/>
    </source>
</evidence>
<sequence>MIRQIDLNNIAQAKAVYELQQLAYSVEATYLGTRDIPPLQETFEAFQTCDEVFIGYEKEGVLVGVLGYCIKDEVIDIHRLFVHPAFFGQQIARALLQEVERHVHRKVVVMTGSQNQPAVRFYLKQGFELLKVVETSTNLSLSFFQKKPRD</sequence>
<protein>
    <submittedName>
        <fullName evidence="2">Acetyltransferase</fullName>
    </submittedName>
</protein>
<dbReference type="RefSeq" id="WP_071873691.1">
    <property type="nucleotide sequence ID" value="NZ_JBHSHF010000002.1"/>
</dbReference>
<comment type="caution">
    <text evidence="2">The sequence shown here is derived from an EMBL/GenBank/DDBJ whole genome shotgun (WGS) entry which is preliminary data.</text>
</comment>
<evidence type="ECO:0000259" key="1">
    <source>
        <dbReference type="PROSITE" id="PS51186"/>
    </source>
</evidence>
<reference evidence="2 3" key="1">
    <citation type="submission" date="2014-12" db="EMBL/GenBank/DDBJ databases">
        <title>Draft genome sequences of 29 type strains of Enterococci.</title>
        <authorList>
            <person name="Zhong Z."/>
            <person name="Sun Z."/>
            <person name="Liu W."/>
            <person name="Zhang W."/>
            <person name="Zhang H."/>
        </authorList>
    </citation>
    <scope>NUCLEOTIDE SEQUENCE [LARGE SCALE GENOMIC DNA]</scope>
    <source>
        <strain evidence="2 3">DSM 17690</strain>
    </source>
</reference>
<keyword evidence="2" id="KW-0808">Transferase</keyword>
<name>A0A1L8QXJ6_9ENTE</name>
<accession>A0A1L8QXJ6</accession>
<proteinExistence type="predicted"/>
<feature type="domain" description="N-acetyltransferase" evidence="1">
    <location>
        <begin position="1"/>
        <end position="150"/>
    </location>
</feature>